<dbReference type="KEGG" id="slb:AWJ20_3557"/>
<dbReference type="GO" id="GO:0000009">
    <property type="term" value="F:alpha-1,6-mannosyltransferase activity"/>
    <property type="evidence" value="ECO:0007669"/>
    <property type="project" value="TreeGrafter"/>
</dbReference>
<sequence length="403" mass="45198">MHSALPQSTLDGRFHARKPSIFGSHGLPVLFGYLRSPVARSIGVILGFFFTAYLLIFAAGGPGVSSYKTYVRKMSNGAETVMYSTSPYITPDITRLAEYRTSQYVTLADGKIVDSRKHAILYNGPKPGPQIVLVIGLDSDAYSQEYLNQILEDRKAYAKKHGYGLYARYIRDYVGNMPGGMDDAETAASFGKVFLIREAMYAFKDCKWVWWLDQDAVIMNHDLKVESDILDPAALKELIIRDAPILPPSSVVHTYKRVPAEKIRLIVTQNDRGISTSSFLVSNDQIYGHILIGYWMDPLQRGYQGFNDNNALNRRLDASLSHMVQWHPAILSRMAVIPRRTIASSIDEGDVLKNQQYAAGDFVKILRSTNEEQAPPLEKLTEQLKTALKERTGLPDPTKSKEK</sequence>
<keyword evidence="4" id="KW-0812">Transmembrane</keyword>
<dbReference type="GeneID" id="30035592"/>
<dbReference type="RefSeq" id="XP_018738390.1">
    <property type="nucleotide sequence ID" value="XM_018880584.1"/>
</dbReference>
<keyword evidence="4" id="KW-1133">Transmembrane helix</keyword>
<keyword evidence="2" id="KW-0328">Glycosyltransferase</keyword>
<keyword evidence="6" id="KW-1185">Reference proteome</keyword>
<dbReference type="GO" id="GO:0006487">
    <property type="term" value="P:protein N-linked glycosylation"/>
    <property type="evidence" value="ECO:0007669"/>
    <property type="project" value="TreeGrafter"/>
</dbReference>
<protein>
    <submittedName>
        <fullName evidence="5">Mnn11p</fullName>
    </submittedName>
</protein>
<dbReference type="Pfam" id="PF05637">
    <property type="entry name" value="Glyco_transf_34"/>
    <property type="match status" value="1"/>
</dbReference>
<evidence type="ECO:0000256" key="1">
    <source>
        <dbReference type="ARBA" id="ARBA00005664"/>
    </source>
</evidence>
<name>A0A167FZP4_9ASCO</name>
<dbReference type="InterPro" id="IPR029044">
    <property type="entry name" value="Nucleotide-diphossugar_trans"/>
</dbReference>
<dbReference type="EMBL" id="CP014503">
    <property type="protein sequence ID" value="ANB15913.1"/>
    <property type="molecule type" value="Genomic_DNA"/>
</dbReference>
<evidence type="ECO:0000256" key="4">
    <source>
        <dbReference type="SAM" id="Phobius"/>
    </source>
</evidence>
<proteinExistence type="inferred from homology"/>
<comment type="similarity">
    <text evidence="1">Belongs to the glycosyltransferase 34 family.</text>
</comment>
<organism evidence="5 6">
    <name type="scientific">Sugiyamaella lignohabitans</name>
    <dbReference type="NCBI Taxonomy" id="796027"/>
    <lineage>
        <taxon>Eukaryota</taxon>
        <taxon>Fungi</taxon>
        <taxon>Dikarya</taxon>
        <taxon>Ascomycota</taxon>
        <taxon>Saccharomycotina</taxon>
        <taxon>Dipodascomycetes</taxon>
        <taxon>Dipodascales</taxon>
        <taxon>Trichomonascaceae</taxon>
        <taxon>Sugiyamaella</taxon>
    </lineage>
</organism>
<keyword evidence="4" id="KW-0472">Membrane</keyword>
<dbReference type="OrthoDB" id="205108at2759"/>
<dbReference type="InterPro" id="IPR008630">
    <property type="entry name" value="Glyco_trans_34"/>
</dbReference>
<evidence type="ECO:0000313" key="5">
    <source>
        <dbReference type="EMBL" id="ANB15913.1"/>
    </source>
</evidence>
<evidence type="ECO:0000256" key="2">
    <source>
        <dbReference type="ARBA" id="ARBA00022676"/>
    </source>
</evidence>
<dbReference type="AlphaFoldDB" id="A0A167FZP4"/>
<gene>
    <name evidence="5" type="primary">MNN11</name>
    <name evidence="5" type="ORF">AWJ20_3557</name>
</gene>
<evidence type="ECO:0000256" key="3">
    <source>
        <dbReference type="ARBA" id="ARBA00022679"/>
    </source>
</evidence>
<keyword evidence="3" id="KW-0808">Transferase</keyword>
<dbReference type="GO" id="GO:0000136">
    <property type="term" value="C:mannan polymerase complex"/>
    <property type="evidence" value="ECO:0007669"/>
    <property type="project" value="TreeGrafter"/>
</dbReference>
<dbReference type="Proteomes" id="UP000189580">
    <property type="component" value="Chromosome b"/>
</dbReference>
<dbReference type="Gene3D" id="3.90.550.10">
    <property type="entry name" value="Spore Coat Polysaccharide Biosynthesis Protein SpsA, Chain A"/>
    <property type="match status" value="1"/>
</dbReference>
<dbReference type="PANTHER" id="PTHR31306:SF10">
    <property type="entry name" value="ALPHA-1,6-MANNOSYLTRANSFERASE MNN11-RELATED"/>
    <property type="match status" value="1"/>
</dbReference>
<accession>A0A167FZP4</accession>
<evidence type="ECO:0000313" key="6">
    <source>
        <dbReference type="Proteomes" id="UP000189580"/>
    </source>
</evidence>
<feature type="transmembrane region" description="Helical" evidence="4">
    <location>
        <begin position="42"/>
        <end position="64"/>
    </location>
</feature>
<reference evidence="5 6" key="1">
    <citation type="submission" date="2016-02" db="EMBL/GenBank/DDBJ databases">
        <title>Complete genome sequence and transcriptome regulation of the pentose utilising yeast Sugiyamaella lignohabitans.</title>
        <authorList>
            <person name="Bellasio M."/>
            <person name="Peymann A."/>
            <person name="Valli M."/>
            <person name="Sipitzky M."/>
            <person name="Graf A."/>
            <person name="Sauer M."/>
            <person name="Marx H."/>
            <person name="Mattanovich D."/>
        </authorList>
    </citation>
    <scope>NUCLEOTIDE SEQUENCE [LARGE SCALE GENOMIC DNA]</scope>
    <source>
        <strain evidence="5 6">CBS 10342</strain>
    </source>
</reference>
<dbReference type="PANTHER" id="PTHR31306">
    <property type="entry name" value="ALPHA-1,6-MANNOSYLTRANSFERASE MNN11-RELATED"/>
    <property type="match status" value="1"/>
</dbReference>